<dbReference type="InterPro" id="IPR050135">
    <property type="entry name" value="dGTPase-like"/>
</dbReference>
<protein>
    <submittedName>
        <fullName evidence="2">HD domain-containing protein</fullName>
    </submittedName>
</protein>
<organism evidence="2">
    <name type="scientific">Leptotrichia mesophila</name>
    <dbReference type="NCBI Taxonomy" id="3239303"/>
    <lineage>
        <taxon>Bacteria</taxon>
        <taxon>Fusobacteriati</taxon>
        <taxon>Fusobacteriota</taxon>
        <taxon>Fusobacteriia</taxon>
        <taxon>Fusobacteriales</taxon>
        <taxon>Leptotrichiaceae</taxon>
        <taxon>Leptotrichia</taxon>
    </lineage>
</organism>
<dbReference type="KEGG" id="lmes:AB8B23_07600"/>
<dbReference type="CDD" id="cd00077">
    <property type="entry name" value="HDc"/>
    <property type="match status" value="1"/>
</dbReference>
<dbReference type="SUPFAM" id="SSF109604">
    <property type="entry name" value="HD-domain/PDEase-like"/>
    <property type="match status" value="1"/>
</dbReference>
<proteinExistence type="predicted"/>
<dbReference type="PANTHER" id="PTHR11373:SF41">
    <property type="entry name" value="METAL-DEPENDENT PHOSPHOHYDROLASE"/>
    <property type="match status" value="1"/>
</dbReference>
<evidence type="ECO:0000259" key="1">
    <source>
        <dbReference type="Pfam" id="PF01966"/>
    </source>
</evidence>
<dbReference type="RefSeq" id="WP_369712244.1">
    <property type="nucleotide sequence ID" value="NZ_CP165646.1"/>
</dbReference>
<sequence length="298" mass="35924">MFKVNKVNDELYGEYYVDDVIYEIINTKIFKRLKNIYQSGGGYLVNELWNVNRHEHSIGTMILSLKFNGNIEEQIKALLHDISHTAFSHVIDYILKNENEDYHEKIQEDFLNDEELLSILRKYNLNIKRIMSKNYSFLDNELPKLSFDRIDYTLRDLFRQKRISHKDVREIVNNLAVYQNKLCFNSLEIGKWFQKLYFQEVVEYFQDLLNMYINTMLCNLLTSALNEEIIQLQDFNFTDEYIIKKINSSSKKKELEDIINKKKFDEFLLLKEKIKVKKRYIDPYIFVNNEIKRISEIK</sequence>
<evidence type="ECO:0000313" key="2">
    <source>
        <dbReference type="EMBL" id="XDU63803.1"/>
    </source>
</evidence>
<dbReference type="PANTHER" id="PTHR11373">
    <property type="entry name" value="DEOXYNUCLEOSIDE TRIPHOSPHATE TRIPHOSPHOHYDROLASE"/>
    <property type="match status" value="1"/>
</dbReference>
<dbReference type="GO" id="GO:0008832">
    <property type="term" value="F:dGTPase activity"/>
    <property type="evidence" value="ECO:0007669"/>
    <property type="project" value="TreeGrafter"/>
</dbReference>
<name>A0AB39V7Y8_9FUSO</name>
<dbReference type="Pfam" id="PF01966">
    <property type="entry name" value="HD"/>
    <property type="match status" value="1"/>
</dbReference>
<dbReference type="EMBL" id="CP165646">
    <property type="protein sequence ID" value="XDU63803.1"/>
    <property type="molecule type" value="Genomic_DNA"/>
</dbReference>
<feature type="domain" description="HD" evidence="1">
    <location>
        <begin position="54"/>
        <end position="121"/>
    </location>
</feature>
<dbReference type="AlphaFoldDB" id="A0AB39V7Y8"/>
<dbReference type="InterPro" id="IPR006674">
    <property type="entry name" value="HD_domain"/>
</dbReference>
<dbReference type="InterPro" id="IPR003607">
    <property type="entry name" value="HD/PDEase_dom"/>
</dbReference>
<dbReference type="GO" id="GO:0006203">
    <property type="term" value="P:dGTP catabolic process"/>
    <property type="evidence" value="ECO:0007669"/>
    <property type="project" value="TreeGrafter"/>
</dbReference>
<accession>A0AB39V7Y8</accession>
<dbReference type="Gene3D" id="1.10.3210.10">
    <property type="entry name" value="Hypothetical protein af1432"/>
    <property type="match status" value="1"/>
</dbReference>
<gene>
    <name evidence="2" type="ORF">AB8B23_07600</name>
</gene>
<reference evidence="2" key="1">
    <citation type="submission" date="2024-07" db="EMBL/GenBank/DDBJ databases">
        <authorList>
            <person name="Li X.-J."/>
            <person name="Wang X."/>
        </authorList>
    </citation>
    <scope>NUCLEOTIDE SEQUENCE</scope>
    <source>
        <strain evidence="2">HSP-342</strain>
    </source>
</reference>